<reference evidence="7" key="3">
    <citation type="submission" date="2022-04" db="UniProtKB">
        <authorList>
            <consortium name="WormBaseParasite"/>
        </authorList>
    </citation>
    <scope>IDENTIFICATION</scope>
</reference>
<dbReference type="InterPro" id="IPR019156">
    <property type="entry name" value="Ataxin-10_domain"/>
</dbReference>
<feature type="compositionally biased region" description="Basic and acidic residues" evidence="2">
    <location>
        <begin position="547"/>
        <end position="560"/>
    </location>
</feature>
<dbReference type="InterPro" id="IPR032446">
    <property type="entry name" value="SCAPER_N"/>
</dbReference>
<name>A0A4E9FWL5_BRUMA</name>
<feature type="domain" description="Ataxin-10" evidence="3">
    <location>
        <begin position="1799"/>
        <end position="1899"/>
    </location>
</feature>
<evidence type="ECO:0000313" key="6">
    <source>
        <dbReference type="Proteomes" id="UP000006672"/>
    </source>
</evidence>
<dbReference type="Pfam" id="PF09759">
    <property type="entry name" value="Atx10homo_assoc"/>
    <property type="match status" value="1"/>
</dbReference>
<dbReference type="PANTHER" id="PTHR31434">
    <property type="entry name" value="S PHASE CYCLIN A-ASSOCIATED PROTEIN IN THE ENDOPLASMIC RETICULUM"/>
    <property type="match status" value="1"/>
</dbReference>
<reference evidence="5" key="2">
    <citation type="submission" date="2019-04" db="EMBL/GenBank/DDBJ databases">
        <authorList>
            <person name="Howe K."/>
            <person name="Paulini M."/>
            <person name="Williams G."/>
        </authorList>
    </citation>
    <scope>NUCLEOTIDE SEQUENCE [LARGE SCALE GENOMIC DNA]</scope>
    <source>
        <strain evidence="5">FR3</strain>
    </source>
</reference>
<dbReference type="KEGG" id="bmy:BM_BM6285"/>
<dbReference type="RefSeq" id="XP_042936941.1">
    <property type="nucleotide sequence ID" value="XM_043081007.1"/>
</dbReference>
<dbReference type="WBParaSite" id="Bm6285.1">
    <property type="protein sequence ID" value="Bm6285.1"/>
    <property type="gene ID" value="WBGene00226546"/>
</dbReference>
<accession>A0A8L7TCA9</accession>
<keyword evidence="1" id="KW-0175">Coiled coil</keyword>
<feature type="region of interest" description="Disordered" evidence="2">
    <location>
        <begin position="709"/>
        <end position="748"/>
    </location>
</feature>
<evidence type="ECO:0000256" key="1">
    <source>
        <dbReference type="SAM" id="Coils"/>
    </source>
</evidence>
<evidence type="ECO:0008006" key="8">
    <source>
        <dbReference type="Google" id="ProtNLM"/>
    </source>
</evidence>
<accession>A0A4E9FWL5</accession>
<sequence>MSTDKSCLAPEQISNAVYEEPSSLSEKKASRSREKAKQWTYYIETLNRTIDCIYEICHKEQTVNGCKEALMYLSNSVRDFESLIKTIQLEVGWDEKSKRHAVAWEIRKAISPPGKTIVGGPDKKGAGTLINILKLSPVVAHEAVQSAEKKLKANLPQPAQSVLSSTTTTLQHNELLDKDNHKKGVELKEDQGDDGWRLVTTRHRRRKSIEPDSIPTNNKETEHSIAMTASSKRTFMNVYERLSTGILRPPNLSTRTPFLSESGGRGLMYPRCAMDLPQTKASMAKVAYCRQLLWKKHQLDLAEKMERRRRQDLQSARKTGSVPALSAINFADPDAVSRSATAFKNRKKVLKKNGAAGIVKERSTPANFERIEELPSKNDEDRENIPAGLEGSIVIHSSSDYFTHSRSEPPLSELVLPDGIDIDDAWRAMTEEEESLVQEEESLKKEIEEEESISIDEELERQVAAEAAALEQLETEHKCEETAEAESCNNKKTPMTWQDVVNNWKREMEEYASISWGEIVEQEITRYRKPGEFVERHEKLSSPSRKRNTENTTERHKERQRRAEELRQMLQKQKAERLKELSNKVEEVRRKRAELSERKLEHLQMRMAKAEENRQKNIEEKVKKARDDDVKVMEVQFINTIGADNMRHDVMIRSQEWEQRVQTIANERARKNEEKAAKEAAAEERRKIAANQRRQKMREKFEKHELFEAQRNEQERERSEAVRERNKQLNERVAEKKATDAQEETRRRYENTLTQVKHRAVELSSPRPTESVASLADFSQIPSETLYVSMLEGMSGGGSSKKCKLCDTPLDSDFFIISHFLSASHLSKANINIKELNYDCLKTQIDQNAEDVCVEATRQLSLGGESELSKQSTSTKKRRTRLRQKIQTRAKEYDKIIGQSDLSDAYRTSSGKTSIDRPLRDIAKVLKATLGEDAIKDRCSGLVKESFQNKVYPSTDLHILERSLSEILRALRASDTLQKREMLLKTVVQNDFIDILTALISCATNGDTIIPSRTYCKALSTFGELVTIDKFIASKFFFSNRVFALLDAYCIKSKSMVWRFLKESHMPTNDGSYRLLIECVMLCSTFLRVMNSLYTKVKGEISSSAVVFGITDDDIYVKQLLSLINLDGYGDTLLFLIKQTGMIDALPWSVQLDSNAVAIPIMVYTDIILEVGEILYLLGCKKRRNEAEGILSEKSSLITSLAPAAIQQFAVRIYSIISSNYNSSATTARVSVISIGNHREEIDVTQLLTTSLFQLWFFLLKKEPYEAIKCLEDSELCLRLMHITMTMVAQTEKVIFANTDSSKSKATDQRIKNFLHFLIEVIGYFATASERAKMFCVFGWQRSLLMQLASLPLGYFSNRELMAILIPTLIAICYQNPMAIDLIKPSLSAETFAVYLEAAQDEQFPEPARFPRKFWSDAIEYFRNCYMYEAKFLDITDQRAKELDIEWFESFRRCTVLSAFGSYMDSFEVKQLRSFMRSIFEAILKNYKDDADFEISAEEKKRSKLLMQCLVNAGNCSENLRSCADEYSEDCLRRLLKLDWLQSETFAAMINFSKPENGEIYYQLAFECSILWNQVCSDIKRLENNEMVSENGSESQNCDALAKAYDKRSWLLAVFAKYLEFNDNFLTVCGEIIEPSSADTFIDIIDTVIEFGKNGCNVKLAAGNVRYVLIFLEKALRKFGTFEKDSKMEEYKGMNNFNSIFRIHVLLEMILELVSVKEYQSIFKTDLTTAKLILHIIEGILHYDFIKYQSETCSSKSQEKFSDRPGFKLLPRSAANIGYVYNLAIALSTFGNVKLIETMKLSCLELIGILCHENDMIREYFGANDSISLLLNCMCIRDDHNPTGRLYAISALRHLVLGYSPNQLRLAQLSEEPSAIIERDGLLRELGLCAVYDQETKKIRLKPVPR</sequence>
<keyword evidence="6" id="KW-1185">Reference proteome</keyword>
<protein>
    <recommendedName>
        <fullName evidence="8">S phase cyclin A-associated protein in the endoplasmic reticulum N-terminal domain-containing protein</fullName>
    </recommendedName>
</protein>
<gene>
    <name evidence="5" type="primary">Bm6285</name>
    <name evidence="5" type="ORF">BM_BM6285</name>
</gene>
<evidence type="ECO:0000313" key="7">
    <source>
        <dbReference type="WBParaSite" id="Bm6285.1"/>
    </source>
</evidence>
<reference evidence="6" key="1">
    <citation type="journal article" date="2007" name="Science">
        <title>Draft genome of the filarial nematode parasite Brugia malayi.</title>
        <authorList>
            <person name="Ghedin E."/>
            <person name="Wang S."/>
            <person name="Spiro D."/>
            <person name="Caler E."/>
            <person name="Zhao Q."/>
            <person name="Crabtree J."/>
            <person name="Allen J.E."/>
            <person name="Delcher A.L."/>
            <person name="Guiliano D.B."/>
            <person name="Miranda-Saavedra D."/>
            <person name="Angiuoli S.V."/>
            <person name="Creasy T."/>
            <person name="Amedeo P."/>
            <person name="Haas B."/>
            <person name="El-Sayed N.M."/>
            <person name="Wortman J.R."/>
            <person name="Feldblyum T."/>
            <person name="Tallon L."/>
            <person name="Schatz M."/>
            <person name="Shumway M."/>
            <person name="Koo H."/>
            <person name="Salzberg S.L."/>
            <person name="Schobel S."/>
            <person name="Pertea M."/>
            <person name="Pop M."/>
            <person name="White O."/>
            <person name="Barton G.J."/>
            <person name="Carlow C.K."/>
            <person name="Crawford M.J."/>
            <person name="Daub J."/>
            <person name="Dimmic M.W."/>
            <person name="Estes C.F."/>
            <person name="Foster J.M."/>
            <person name="Ganatra M."/>
            <person name="Gregory W.F."/>
            <person name="Johnson N.M."/>
            <person name="Jin J."/>
            <person name="Komuniecki R."/>
            <person name="Korf I."/>
            <person name="Kumar S."/>
            <person name="Laney S."/>
            <person name="Li B.W."/>
            <person name="Li W."/>
            <person name="Lindblom T.H."/>
            <person name="Lustigman S."/>
            <person name="Ma D."/>
            <person name="Maina C.V."/>
            <person name="Martin D.M."/>
            <person name="McCarter J.P."/>
            <person name="McReynolds L."/>
            <person name="Mitreva M."/>
            <person name="Nutman T.B."/>
            <person name="Parkinson J."/>
            <person name="Peregrin-Alvarez J.M."/>
            <person name="Poole C."/>
            <person name="Ren Q."/>
            <person name="Saunders L."/>
            <person name="Sluder A.E."/>
            <person name="Smith K."/>
            <person name="Stanke M."/>
            <person name="Unnasch T.R."/>
            <person name="Ware J."/>
            <person name="Wei A.D."/>
            <person name="Weil G."/>
            <person name="Williams D.J."/>
            <person name="Zhang Y."/>
            <person name="Williams S.A."/>
            <person name="Fraser-Liggett C."/>
            <person name="Slatko B."/>
            <person name="Blaxter M.L."/>
            <person name="Scott A.L."/>
        </authorList>
    </citation>
    <scope>NUCLEOTIDE SEQUENCE</scope>
    <source>
        <strain evidence="6">FR3</strain>
    </source>
</reference>
<evidence type="ECO:0000259" key="4">
    <source>
        <dbReference type="Pfam" id="PF16501"/>
    </source>
</evidence>
<dbReference type="PANTHER" id="PTHR31434:SF2">
    <property type="entry name" value="S PHASE CYCLIN A-ASSOCIATED PROTEIN IN THE ENDOPLASMIC RETICULUM"/>
    <property type="match status" value="1"/>
</dbReference>
<feature type="region of interest" description="Disordered" evidence="2">
    <location>
        <begin position="534"/>
        <end position="560"/>
    </location>
</feature>
<dbReference type="Pfam" id="PF16501">
    <property type="entry name" value="SCAPER_N"/>
    <property type="match status" value="1"/>
</dbReference>
<dbReference type="CTD" id="6106132"/>
<proteinExistence type="predicted"/>
<dbReference type="AlphaFoldDB" id="A0A4E9FWL5"/>
<dbReference type="GeneID" id="6106132"/>
<feature type="domain" description="S phase cyclin A-associated protein in the endoplasmic reticulum N-terminal" evidence="4">
    <location>
        <begin position="27"/>
        <end position="114"/>
    </location>
</feature>
<organism evidence="5">
    <name type="scientific">Brugia malayi</name>
    <name type="common">Filarial nematode worm</name>
    <dbReference type="NCBI Taxonomy" id="6279"/>
    <lineage>
        <taxon>Eukaryota</taxon>
        <taxon>Metazoa</taxon>
        <taxon>Ecdysozoa</taxon>
        <taxon>Nematoda</taxon>
        <taxon>Chromadorea</taxon>
        <taxon>Rhabditida</taxon>
        <taxon>Spirurina</taxon>
        <taxon>Spiruromorpha</taxon>
        <taxon>Filarioidea</taxon>
        <taxon>Onchocercidae</taxon>
        <taxon>Brugia</taxon>
    </lineage>
</organism>
<dbReference type="EMBL" id="CAAKNF010000194">
    <property type="protein sequence ID" value="VIO97263.1"/>
    <property type="molecule type" value="Genomic_DNA"/>
</dbReference>
<dbReference type="OrthoDB" id="71500at2759"/>
<evidence type="ECO:0000256" key="2">
    <source>
        <dbReference type="SAM" id="MobiDB-lite"/>
    </source>
</evidence>
<evidence type="ECO:0000259" key="3">
    <source>
        <dbReference type="Pfam" id="PF09759"/>
    </source>
</evidence>
<feature type="coiled-coil region" evidence="1">
    <location>
        <begin position="429"/>
        <end position="476"/>
    </location>
</feature>
<evidence type="ECO:0000313" key="5">
    <source>
        <dbReference type="EMBL" id="VIO97263.1"/>
    </source>
</evidence>
<dbReference type="Proteomes" id="UP000006672">
    <property type="component" value="Unassembled WGS sequence"/>
</dbReference>